<dbReference type="GO" id="GO:0003677">
    <property type="term" value="F:DNA binding"/>
    <property type="evidence" value="ECO:0007669"/>
    <property type="project" value="InterPro"/>
</dbReference>
<dbReference type="Gene3D" id="1.10.260.40">
    <property type="entry name" value="lambda repressor-like DNA-binding domains"/>
    <property type="match status" value="1"/>
</dbReference>
<dbReference type="SUPFAM" id="SSF47413">
    <property type="entry name" value="lambda repressor-like DNA-binding domains"/>
    <property type="match status" value="1"/>
</dbReference>
<evidence type="ECO:0000259" key="1">
    <source>
        <dbReference type="PROSITE" id="PS50943"/>
    </source>
</evidence>
<evidence type="ECO:0000313" key="2">
    <source>
        <dbReference type="EMBL" id="EMJ5135965.1"/>
    </source>
</evidence>
<dbReference type="CDD" id="cd00093">
    <property type="entry name" value="HTH_XRE"/>
    <property type="match status" value="1"/>
</dbReference>
<dbReference type="AlphaFoldDB" id="A0AAI9GKN6"/>
<dbReference type="SMART" id="SM00530">
    <property type="entry name" value="HTH_XRE"/>
    <property type="match status" value="1"/>
</dbReference>
<gene>
    <name evidence="2" type="ORF">RG298_003743</name>
</gene>
<name>A0AAI9GKN6_PROST</name>
<protein>
    <submittedName>
        <fullName evidence="2">Helix-turn-helix transcriptional regulator</fullName>
    </submittedName>
</protein>
<proteinExistence type="predicted"/>
<reference evidence="2" key="1">
    <citation type="submission" date="2024-02" db="EMBL/GenBank/DDBJ databases">
        <authorList>
            <consortium name="Clinical and Environmental Microbiology Branch: Whole genome sequencing antimicrobial resistance pathogens in the healthcare setting"/>
        </authorList>
    </citation>
    <scope>NUCLEOTIDE SEQUENCE</scope>
    <source>
        <strain evidence="2">2021GO-0154</strain>
    </source>
</reference>
<comment type="caution">
    <text evidence="2">The sequence shown here is derived from an EMBL/GenBank/DDBJ whole genome shotgun (WGS) entry which is preliminary data.</text>
</comment>
<sequence length="137" mass="15826">MGVRENSPYFNQDVEQEDGVHQKKLTPKQHLSLAIGRQIYFTRKMRCITGKQLGELLNVSQQQVSRYERGVCHIDVDALVHLLHILDMPIDRFFADVSLRLKESSPATYEKYHALFFPVVNVSNNDYVLMKTVGTFI</sequence>
<dbReference type="PROSITE" id="PS50943">
    <property type="entry name" value="HTH_CROC1"/>
    <property type="match status" value="1"/>
</dbReference>
<dbReference type="InterPro" id="IPR001387">
    <property type="entry name" value="Cro/C1-type_HTH"/>
</dbReference>
<accession>A0AAI9GKN6</accession>
<dbReference type="Pfam" id="PF01381">
    <property type="entry name" value="HTH_3"/>
    <property type="match status" value="1"/>
</dbReference>
<organism evidence="2">
    <name type="scientific">Providencia stuartii</name>
    <dbReference type="NCBI Taxonomy" id="588"/>
    <lineage>
        <taxon>Bacteria</taxon>
        <taxon>Pseudomonadati</taxon>
        <taxon>Pseudomonadota</taxon>
        <taxon>Gammaproteobacteria</taxon>
        <taxon>Enterobacterales</taxon>
        <taxon>Morganellaceae</taxon>
        <taxon>Providencia</taxon>
    </lineage>
</organism>
<dbReference type="EMBL" id="ABMABF030000015">
    <property type="protein sequence ID" value="EMJ5135965.1"/>
    <property type="molecule type" value="Genomic_DNA"/>
</dbReference>
<dbReference type="InterPro" id="IPR010982">
    <property type="entry name" value="Lambda_DNA-bd_dom_sf"/>
</dbReference>
<feature type="domain" description="HTH cro/C1-type" evidence="1">
    <location>
        <begin position="51"/>
        <end position="93"/>
    </location>
</feature>